<accession>A0A7C0VD34</accession>
<gene>
    <name evidence="8" type="ORF">ENF18_06880</name>
</gene>
<comment type="caution">
    <text evidence="8">The sequence shown here is derived from an EMBL/GenBank/DDBJ whole genome shotgun (WGS) entry which is preliminary data.</text>
</comment>
<keyword evidence="2" id="KW-0694">RNA-binding</keyword>
<keyword evidence="3 8" id="KW-0689">Ribosomal protein</keyword>
<dbReference type="SUPFAM" id="SSF46992">
    <property type="entry name" value="Ribosomal protein S20"/>
    <property type="match status" value="1"/>
</dbReference>
<evidence type="ECO:0000256" key="3">
    <source>
        <dbReference type="ARBA" id="ARBA00022980"/>
    </source>
</evidence>
<dbReference type="AlphaFoldDB" id="A0A7C0VD34"/>
<dbReference type="GO" id="GO:0003735">
    <property type="term" value="F:structural constituent of ribosome"/>
    <property type="evidence" value="ECO:0007669"/>
    <property type="project" value="InterPro"/>
</dbReference>
<dbReference type="Pfam" id="PF01649">
    <property type="entry name" value="Ribosomal_S20p"/>
    <property type="match status" value="1"/>
</dbReference>
<evidence type="ECO:0000256" key="7">
    <source>
        <dbReference type="SAM" id="MobiDB-lite"/>
    </source>
</evidence>
<feature type="compositionally biased region" description="Basic and acidic residues" evidence="7">
    <location>
        <begin position="1"/>
        <end position="11"/>
    </location>
</feature>
<feature type="compositionally biased region" description="Basic residues" evidence="7">
    <location>
        <begin position="12"/>
        <end position="32"/>
    </location>
</feature>
<dbReference type="GO" id="GO:0019843">
    <property type="term" value="F:rRNA binding"/>
    <property type="evidence" value="ECO:0007669"/>
    <property type="project" value="UniProtKB-KW"/>
</dbReference>
<reference evidence="8" key="1">
    <citation type="journal article" date="2020" name="mSystems">
        <title>Genome- and Community-Level Interaction Insights into Carbon Utilization and Element Cycling Functions of Hydrothermarchaeota in Hydrothermal Sediment.</title>
        <authorList>
            <person name="Zhou Z."/>
            <person name="Liu Y."/>
            <person name="Xu W."/>
            <person name="Pan J."/>
            <person name="Luo Z.H."/>
            <person name="Li M."/>
        </authorList>
    </citation>
    <scope>NUCLEOTIDE SEQUENCE [LARGE SCALE GENOMIC DNA]</scope>
    <source>
        <strain evidence="8">HyVt-102</strain>
    </source>
</reference>
<dbReference type="Gene3D" id="1.20.58.110">
    <property type="entry name" value="Ribosomal protein S20"/>
    <property type="match status" value="1"/>
</dbReference>
<dbReference type="Proteomes" id="UP000885847">
    <property type="component" value="Unassembled WGS sequence"/>
</dbReference>
<dbReference type="InterPro" id="IPR002583">
    <property type="entry name" value="Ribosomal_bS20"/>
</dbReference>
<evidence type="ECO:0000256" key="5">
    <source>
        <dbReference type="ARBA" id="ARBA00035136"/>
    </source>
</evidence>
<proteinExistence type="predicted"/>
<dbReference type="GO" id="GO:0006412">
    <property type="term" value="P:translation"/>
    <property type="evidence" value="ECO:0007669"/>
    <property type="project" value="InterPro"/>
</dbReference>
<dbReference type="GO" id="GO:0005840">
    <property type="term" value="C:ribosome"/>
    <property type="evidence" value="ECO:0007669"/>
    <property type="project" value="UniProtKB-KW"/>
</dbReference>
<dbReference type="EMBL" id="DQWE01000326">
    <property type="protein sequence ID" value="HDI83495.1"/>
    <property type="molecule type" value="Genomic_DNA"/>
</dbReference>
<protein>
    <recommendedName>
        <fullName evidence="5">Small ribosomal subunit protein bS20</fullName>
    </recommendedName>
    <alternativeName>
        <fullName evidence="6">30S ribosomal protein S20</fullName>
    </alternativeName>
</protein>
<dbReference type="InterPro" id="IPR036510">
    <property type="entry name" value="Ribosomal_bS20_sf"/>
</dbReference>
<evidence type="ECO:0000256" key="2">
    <source>
        <dbReference type="ARBA" id="ARBA00022884"/>
    </source>
</evidence>
<name>A0A7C0VD34_UNCW3</name>
<evidence type="ECO:0000256" key="4">
    <source>
        <dbReference type="ARBA" id="ARBA00023274"/>
    </source>
</evidence>
<dbReference type="NCBIfam" id="TIGR00029">
    <property type="entry name" value="S20"/>
    <property type="match status" value="1"/>
</dbReference>
<feature type="non-terminal residue" evidence="8">
    <location>
        <position position="40"/>
    </location>
</feature>
<dbReference type="GO" id="GO:1990904">
    <property type="term" value="C:ribonucleoprotein complex"/>
    <property type="evidence" value="ECO:0007669"/>
    <property type="project" value="UniProtKB-KW"/>
</dbReference>
<keyword evidence="1" id="KW-0699">rRNA-binding</keyword>
<sequence>MANTRSAEKRARQNIKRRQRNRGMKTRIKNLTKKVLSEKD</sequence>
<evidence type="ECO:0000256" key="1">
    <source>
        <dbReference type="ARBA" id="ARBA00022730"/>
    </source>
</evidence>
<feature type="region of interest" description="Disordered" evidence="7">
    <location>
        <begin position="1"/>
        <end position="40"/>
    </location>
</feature>
<organism evidence="8">
    <name type="scientific">candidate division WOR-3 bacterium</name>
    <dbReference type="NCBI Taxonomy" id="2052148"/>
    <lineage>
        <taxon>Bacteria</taxon>
        <taxon>Bacteria division WOR-3</taxon>
    </lineage>
</organism>
<keyword evidence="4" id="KW-0687">Ribonucleoprotein</keyword>
<evidence type="ECO:0000256" key="6">
    <source>
        <dbReference type="ARBA" id="ARBA00035343"/>
    </source>
</evidence>
<evidence type="ECO:0000313" key="8">
    <source>
        <dbReference type="EMBL" id="HDI83495.1"/>
    </source>
</evidence>